<protein>
    <submittedName>
        <fullName evidence="1">Uncharacterized protein</fullName>
    </submittedName>
</protein>
<dbReference type="EMBL" id="CP019434">
    <property type="protein sequence ID" value="APZ42945.1"/>
    <property type="molecule type" value="Genomic_DNA"/>
</dbReference>
<organism evidence="1 2">
    <name type="scientific">Acidihalobacter ferrooxydans</name>
    <dbReference type="NCBI Taxonomy" id="1765967"/>
    <lineage>
        <taxon>Bacteria</taxon>
        <taxon>Pseudomonadati</taxon>
        <taxon>Pseudomonadota</taxon>
        <taxon>Gammaproteobacteria</taxon>
        <taxon>Chromatiales</taxon>
        <taxon>Ectothiorhodospiraceae</taxon>
        <taxon>Acidihalobacter</taxon>
    </lineage>
</organism>
<proteinExistence type="predicted"/>
<dbReference type="KEGG" id="afy:BW247_07440"/>
<dbReference type="Proteomes" id="UP000243807">
    <property type="component" value="Chromosome"/>
</dbReference>
<accession>A0A1P8UGJ6</accession>
<keyword evidence="2" id="KW-1185">Reference proteome</keyword>
<name>A0A1P8UGJ6_9GAMM</name>
<evidence type="ECO:0000313" key="2">
    <source>
        <dbReference type="Proteomes" id="UP000243807"/>
    </source>
</evidence>
<sequence length="88" mass="10228">MRVHNKLEDQQLRTGDIRSRIPDQLGPLSFAVQLWQIVRTIITGTLNDLQNTPGHSVDTILQTIDARINEFFIRSLQMETFTMRLEYA</sequence>
<reference evidence="1 2" key="1">
    <citation type="submission" date="2017-01" db="EMBL/GenBank/DDBJ databases">
        <title>Draft sequence of Acidihalobacter ferrooxidans strain DSM 14175 (strain V8).</title>
        <authorList>
            <person name="Khaleque H.N."/>
            <person name="Ramsay J.P."/>
            <person name="Murphy R.J.T."/>
            <person name="Kaksonen A.H."/>
            <person name="Boxall N.J."/>
            <person name="Watkin E.L.J."/>
        </authorList>
    </citation>
    <scope>NUCLEOTIDE SEQUENCE [LARGE SCALE GENOMIC DNA]</scope>
    <source>
        <strain evidence="1 2">V8</strain>
    </source>
</reference>
<gene>
    <name evidence="1" type="ORF">BW247_07440</name>
</gene>
<dbReference type="AlphaFoldDB" id="A0A1P8UGJ6"/>
<evidence type="ECO:0000313" key="1">
    <source>
        <dbReference type="EMBL" id="APZ42945.1"/>
    </source>
</evidence>